<dbReference type="InterPro" id="IPR000683">
    <property type="entry name" value="Gfo/Idh/MocA-like_OxRdtase_N"/>
</dbReference>
<gene>
    <name evidence="5" type="ORF">HERI1096_LOCUS29850</name>
</gene>
<dbReference type="GO" id="GO:0006740">
    <property type="term" value="P:NADPH regeneration"/>
    <property type="evidence" value="ECO:0007669"/>
    <property type="project" value="TreeGrafter"/>
</dbReference>
<dbReference type="SUPFAM" id="SSF51735">
    <property type="entry name" value="NAD(P)-binding Rossmann-fold domains"/>
    <property type="match status" value="1"/>
</dbReference>
<proteinExistence type="inferred from homology"/>
<evidence type="ECO:0000256" key="2">
    <source>
        <dbReference type="ARBA" id="ARBA00023002"/>
    </source>
</evidence>
<keyword evidence="2" id="KW-0560">Oxidoreductase</keyword>
<evidence type="ECO:0000313" key="5">
    <source>
        <dbReference type="EMBL" id="CAE0133764.1"/>
    </source>
</evidence>
<dbReference type="PANTHER" id="PTHR42840:SF3">
    <property type="entry name" value="BINDING ROSSMANN FOLD OXIDOREDUCTASE, PUTATIVE (AFU_ORTHOLOGUE AFUA_2G10240)-RELATED"/>
    <property type="match status" value="1"/>
</dbReference>
<sequence>MVDKSSLVSKLSTLVASPGERVGFAIVGLGRAGHFHLTSMKAMSDIAELVWVIDTDAALAARVAEREGCQGGGDFGAALADGRVHAVIICSTTNTHYPYCRAALLADKHVFTEKPISHDPEELSAIVDLATRSPRAFIVGYQRRVDPSFRELRRQVHERRSVGSLRLIKCTSRDNPLPPLAYLRVSGGIFYDMLCHDFDMIHFLSGEVPISVYSAAHCYDPNIAAMGDVDQVAVTLTFASGLIAMVDCSRVASYGYDQRVEVFGEEGMATAHNQTDSSVVVASSQGFLHPPSQWSFPQRYRHTYTAELAEFVALIKHGGCESNELIQRHIQLDAVAAAAELSWRLGRVVRLDEVASQRHVLVQAHGGSSSVPAAPIAKL</sequence>
<dbReference type="PANTHER" id="PTHR42840">
    <property type="entry name" value="NAD(P)-BINDING ROSSMANN-FOLD SUPERFAMILY PROTEIN-RELATED"/>
    <property type="match status" value="1"/>
</dbReference>
<dbReference type="GO" id="GO:0016491">
    <property type="term" value="F:oxidoreductase activity"/>
    <property type="evidence" value="ECO:0007669"/>
    <property type="project" value="UniProtKB-KW"/>
</dbReference>
<name>A0A7S3F8J6_9EUKA</name>
<organism evidence="5">
    <name type="scientific">Haptolina ericina</name>
    <dbReference type="NCBI Taxonomy" id="156174"/>
    <lineage>
        <taxon>Eukaryota</taxon>
        <taxon>Haptista</taxon>
        <taxon>Haptophyta</taxon>
        <taxon>Prymnesiophyceae</taxon>
        <taxon>Prymnesiales</taxon>
        <taxon>Prymnesiaceae</taxon>
        <taxon>Haptolina</taxon>
    </lineage>
</organism>
<evidence type="ECO:0008006" key="6">
    <source>
        <dbReference type="Google" id="ProtNLM"/>
    </source>
</evidence>
<dbReference type="SUPFAM" id="SSF55347">
    <property type="entry name" value="Glyceraldehyde-3-phosphate dehydrogenase-like, C-terminal domain"/>
    <property type="match status" value="1"/>
</dbReference>
<dbReference type="Gene3D" id="3.40.50.720">
    <property type="entry name" value="NAD(P)-binding Rossmann-like Domain"/>
    <property type="match status" value="1"/>
</dbReference>
<dbReference type="Gene3D" id="3.30.360.10">
    <property type="entry name" value="Dihydrodipicolinate Reductase, domain 2"/>
    <property type="match status" value="1"/>
</dbReference>
<dbReference type="GO" id="GO:0000166">
    <property type="term" value="F:nucleotide binding"/>
    <property type="evidence" value="ECO:0007669"/>
    <property type="project" value="InterPro"/>
</dbReference>
<dbReference type="Pfam" id="PF01408">
    <property type="entry name" value="GFO_IDH_MocA"/>
    <property type="match status" value="1"/>
</dbReference>
<feature type="domain" description="Gfo/Idh/MocA-like oxidoreductase N-terminal" evidence="3">
    <location>
        <begin position="23"/>
        <end position="141"/>
    </location>
</feature>
<comment type="similarity">
    <text evidence="1">Belongs to the Gfo/Idh/MocA family.</text>
</comment>
<dbReference type="EMBL" id="HBHX01054154">
    <property type="protein sequence ID" value="CAE0133764.1"/>
    <property type="molecule type" value="Transcribed_RNA"/>
</dbReference>
<evidence type="ECO:0000259" key="3">
    <source>
        <dbReference type="Pfam" id="PF01408"/>
    </source>
</evidence>
<reference evidence="5" key="1">
    <citation type="submission" date="2021-01" db="EMBL/GenBank/DDBJ databases">
        <authorList>
            <person name="Corre E."/>
            <person name="Pelletier E."/>
            <person name="Niang G."/>
            <person name="Scheremetjew M."/>
            <person name="Finn R."/>
            <person name="Kale V."/>
            <person name="Holt S."/>
            <person name="Cochrane G."/>
            <person name="Meng A."/>
            <person name="Brown T."/>
            <person name="Cohen L."/>
        </authorList>
    </citation>
    <scope>NUCLEOTIDE SEQUENCE</scope>
    <source>
        <strain evidence="5">CCMP281</strain>
    </source>
</reference>
<dbReference type="InterPro" id="IPR055170">
    <property type="entry name" value="GFO_IDH_MocA-like_dom"/>
</dbReference>
<accession>A0A7S3F8J6</accession>
<dbReference type="GO" id="GO:0005737">
    <property type="term" value="C:cytoplasm"/>
    <property type="evidence" value="ECO:0007669"/>
    <property type="project" value="TreeGrafter"/>
</dbReference>
<dbReference type="Pfam" id="PF22725">
    <property type="entry name" value="GFO_IDH_MocA_C3"/>
    <property type="match status" value="1"/>
</dbReference>
<evidence type="ECO:0000256" key="1">
    <source>
        <dbReference type="ARBA" id="ARBA00010928"/>
    </source>
</evidence>
<evidence type="ECO:0000259" key="4">
    <source>
        <dbReference type="Pfam" id="PF22725"/>
    </source>
</evidence>
<protein>
    <recommendedName>
        <fullName evidence="6">Gfo/Idh/MocA-like oxidoreductase N-terminal domain-containing protein</fullName>
    </recommendedName>
</protein>
<feature type="domain" description="GFO/IDH/MocA-like oxidoreductase" evidence="4">
    <location>
        <begin position="154"/>
        <end position="269"/>
    </location>
</feature>
<dbReference type="AlphaFoldDB" id="A0A7S3F8J6"/>
<dbReference type="InterPro" id="IPR036291">
    <property type="entry name" value="NAD(P)-bd_dom_sf"/>
</dbReference>